<dbReference type="GO" id="GO:0016747">
    <property type="term" value="F:acyltransferase activity, transferring groups other than amino-acyl groups"/>
    <property type="evidence" value="ECO:0007669"/>
    <property type="project" value="InterPro"/>
</dbReference>
<reference evidence="2 3" key="1">
    <citation type="submission" date="2018-10" db="EMBL/GenBank/DDBJ databases">
        <title>Phylogenomics of Brevibacillus.</title>
        <authorList>
            <person name="Dunlap C."/>
        </authorList>
    </citation>
    <scope>NUCLEOTIDE SEQUENCE [LARGE SCALE GENOMIC DNA]</scope>
    <source>
        <strain evidence="2 3">JCM 15716</strain>
    </source>
</reference>
<name>A0A3M8DP89_9BACL</name>
<accession>A0A3M8DP89</accession>
<keyword evidence="3" id="KW-1185">Reference proteome</keyword>
<proteinExistence type="predicted"/>
<dbReference type="PROSITE" id="PS51186">
    <property type="entry name" value="GNAT"/>
    <property type="match status" value="1"/>
</dbReference>
<dbReference type="InterPro" id="IPR016181">
    <property type="entry name" value="Acyl_CoA_acyltransferase"/>
</dbReference>
<evidence type="ECO:0000313" key="2">
    <source>
        <dbReference type="EMBL" id="RNB89918.1"/>
    </source>
</evidence>
<dbReference type="InterPro" id="IPR000182">
    <property type="entry name" value="GNAT_dom"/>
</dbReference>
<comment type="caution">
    <text evidence="2">The sequence shown here is derived from an EMBL/GenBank/DDBJ whole genome shotgun (WGS) entry which is preliminary data.</text>
</comment>
<gene>
    <name evidence="2" type="ORF">EDM56_12245</name>
</gene>
<evidence type="ECO:0000259" key="1">
    <source>
        <dbReference type="PROSITE" id="PS51186"/>
    </source>
</evidence>
<feature type="domain" description="N-acetyltransferase" evidence="1">
    <location>
        <begin position="20"/>
        <end position="181"/>
    </location>
</feature>
<dbReference type="RefSeq" id="WP_122918171.1">
    <property type="nucleotide sequence ID" value="NZ_RHHQ01000008.1"/>
</dbReference>
<dbReference type="Pfam" id="PF00583">
    <property type="entry name" value="Acetyltransf_1"/>
    <property type="match status" value="1"/>
</dbReference>
<keyword evidence="2" id="KW-0808">Transferase</keyword>
<dbReference type="CDD" id="cd04301">
    <property type="entry name" value="NAT_SF"/>
    <property type="match status" value="1"/>
</dbReference>
<dbReference type="AlphaFoldDB" id="A0A3M8DP89"/>
<organism evidence="2 3">
    <name type="scientific">Brevibacillus fluminis</name>
    <dbReference type="NCBI Taxonomy" id="511487"/>
    <lineage>
        <taxon>Bacteria</taxon>
        <taxon>Bacillati</taxon>
        <taxon>Bacillota</taxon>
        <taxon>Bacilli</taxon>
        <taxon>Bacillales</taxon>
        <taxon>Paenibacillaceae</taxon>
        <taxon>Brevibacillus</taxon>
    </lineage>
</organism>
<protein>
    <submittedName>
        <fullName evidence="2">N-acetyltransferase</fullName>
    </submittedName>
</protein>
<evidence type="ECO:0000313" key="3">
    <source>
        <dbReference type="Proteomes" id="UP000271031"/>
    </source>
</evidence>
<dbReference type="EMBL" id="RHHQ01000008">
    <property type="protein sequence ID" value="RNB89918.1"/>
    <property type="molecule type" value="Genomic_DNA"/>
</dbReference>
<sequence length="181" mass="20947">MSFEPIITYKRLAPKEIGPDLLQHFTRYQVTTEVWVKENDQYKTKADSFIDHWDDAKKQQVIRDLQVCVQAGGRVVAAITEGRVIGFANVESTRFGSQKEYVELPYIHVSNDFRKRGIGVQLFTRACEEARQLQAKKLYIAAHPSVETQHFYRAVGCTYAAEVNQQIFEREPLDIQMEYVL</sequence>
<dbReference type="SUPFAM" id="SSF55729">
    <property type="entry name" value="Acyl-CoA N-acyltransferases (Nat)"/>
    <property type="match status" value="1"/>
</dbReference>
<dbReference type="OrthoDB" id="8116556at2"/>
<dbReference type="Gene3D" id="3.40.630.30">
    <property type="match status" value="1"/>
</dbReference>
<dbReference type="Proteomes" id="UP000271031">
    <property type="component" value="Unassembled WGS sequence"/>
</dbReference>